<dbReference type="InterPro" id="IPR038404">
    <property type="entry name" value="TRAP_DctP_sf"/>
</dbReference>
<dbReference type="GO" id="GO:0030246">
    <property type="term" value="F:carbohydrate binding"/>
    <property type="evidence" value="ECO:0007669"/>
    <property type="project" value="TreeGrafter"/>
</dbReference>
<dbReference type="GO" id="GO:0055085">
    <property type="term" value="P:transmembrane transport"/>
    <property type="evidence" value="ECO:0007669"/>
    <property type="project" value="InterPro"/>
</dbReference>
<keyword evidence="6" id="KW-1185">Reference proteome</keyword>
<keyword evidence="5" id="KW-0675">Receptor</keyword>
<protein>
    <submittedName>
        <fullName evidence="5">Tripartite ATP-independent transporter solute receptor, DctP family</fullName>
    </submittedName>
</protein>
<dbReference type="InterPro" id="IPR018389">
    <property type="entry name" value="DctP_fam"/>
</dbReference>
<evidence type="ECO:0000256" key="1">
    <source>
        <dbReference type="ARBA" id="ARBA00004418"/>
    </source>
</evidence>
<dbReference type="NCBIfam" id="NF037995">
    <property type="entry name" value="TRAP_S1"/>
    <property type="match status" value="1"/>
</dbReference>
<evidence type="ECO:0000256" key="4">
    <source>
        <dbReference type="SAM" id="SignalP"/>
    </source>
</evidence>
<evidence type="ECO:0000256" key="2">
    <source>
        <dbReference type="ARBA" id="ARBA00022729"/>
    </source>
</evidence>
<dbReference type="InterPro" id="IPR004682">
    <property type="entry name" value="TRAP_DctP"/>
</dbReference>
<gene>
    <name evidence="5" type="ORF">SAMN05444959_105151</name>
</gene>
<dbReference type="NCBIfam" id="TIGR00787">
    <property type="entry name" value="dctP"/>
    <property type="match status" value="1"/>
</dbReference>
<dbReference type="Gene3D" id="3.40.190.170">
    <property type="entry name" value="Bacterial extracellular solute-binding protein, family 7"/>
    <property type="match status" value="1"/>
</dbReference>
<evidence type="ECO:0000313" key="5">
    <source>
        <dbReference type="EMBL" id="SNT73685.1"/>
    </source>
</evidence>
<name>A0A239PTS3_9RHOB</name>
<dbReference type="EMBL" id="FZQB01000005">
    <property type="protein sequence ID" value="SNT73685.1"/>
    <property type="molecule type" value="Genomic_DNA"/>
</dbReference>
<feature type="signal peptide" evidence="4">
    <location>
        <begin position="1"/>
        <end position="24"/>
    </location>
</feature>
<comment type="subcellular location">
    <subcellularLocation>
        <location evidence="1">Periplasm</location>
    </subcellularLocation>
</comment>
<keyword evidence="3" id="KW-0574">Periplasm</keyword>
<dbReference type="PIRSF" id="PIRSF006470">
    <property type="entry name" value="DctB"/>
    <property type="match status" value="1"/>
</dbReference>
<dbReference type="OrthoDB" id="8673861at2"/>
<proteinExistence type="predicted"/>
<dbReference type="CDD" id="cd13671">
    <property type="entry name" value="PBP2_TRAP_SBP_like_3"/>
    <property type="match status" value="1"/>
</dbReference>
<dbReference type="Proteomes" id="UP000198307">
    <property type="component" value="Unassembled WGS sequence"/>
</dbReference>
<accession>A0A239PTS3</accession>
<feature type="chain" id="PRO_5013145180" evidence="4">
    <location>
        <begin position="25"/>
        <end position="326"/>
    </location>
</feature>
<dbReference type="PANTHER" id="PTHR33376">
    <property type="match status" value="1"/>
</dbReference>
<organism evidence="5 6">
    <name type="scientific">Paracoccus seriniphilus</name>
    <dbReference type="NCBI Taxonomy" id="184748"/>
    <lineage>
        <taxon>Bacteria</taxon>
        <taxon>Pseudomonadati</taxon>
        <taxon>Pseudomonadota</taxon>
        <taxon>Alphaproteobacteria</taxon>
        <taxon>Rhodobacterales</taxon>
        <taxon>Paracoccaceae</taxon>
        <taxon>Paracoccus</taxon>
    </lineage>
</organism>
<keyword evidence="2 4" id="KW-0732">Signal</keyword>
<evidence type="ECO:0000313" key="6">
    <source>
        <dbReference type="Proteomes" id="UP000198307"/>
    </source>
</evidence>
<dbReference type="AlphaFoldDB" id="A0A239PTS3"/>
<dbReference type="PANTHER" id="PTHR33376:SF2">
    <property type="entry name" value="DICARBOXYLATE-BINDING PERIPLASMIC PROTEIN"/>
    <property type="match status" value="1"/>
</dbReference>
<evidence type="ECO:0000256" key="3">
    <source>
        <dbReference type="ARBA" id="ARBA00022764"/>
    </source>
</evidence>
<dbReference type="RefSeq" id="WP_089344086.1">
    <property type="nucleotide sequence ID" value="NZ_CP067132.1"/>
</dbReference>
<dbReference type="Pfam" id="PF03480">
    <property type="entry name" value="DctP"/>
    <property type="match status" value="1"/>
</dbReference>
<sequence>MTTAKTLAATTALSMLAMAASADAKTLRLNHNNPKDHPVHISMQKMADEVEAATDGALKIRIYPNGQLGSQRESTEQVQNCSLDMAKSNTSELEAFAPVYAAFNLPYMFQSEKHFNKIITGEIGQSILDKAAESGIRGLAYYTEGARSFYTNKPILSPADLQGMKIRVQPSPSAVRMVELLGANPTPIGWGELYSALQQGVVDGAENNPTALTTARHGEVSKHFSLDEHTMIPSVVFISNCAWDGLTEEEKTALSTAARNSMTFHSAEWKKASDAAIAEAQSEMGVEIHQVDKTPFIEAVQPMYDEATEGNPELAELIDQIRAAAQ</sequence>
<dbReference type="GO" id="GO:0030288">
    <property type="term" value="C:outer membrane-bounded periplasmic space"/>
    <property type="evidence" value="ECO:0007669"/>
    <property type="project" value="InterPro"/>
</dbReference>
<reference evidence="5 6" key="1">
    <citation type="submission" date="2017-07" db="EMBL/GenBank/DDBJ databases">
        <authorList>
            <person name="Sun Z.S."/>
            <person name="Albrecht U."/>
            <person name="Echele G."/>
            <person name="Lee C.C."/>
        </authorList>
    </citation>
    <scope>NUCLEOTIDE SEQUENCE [LARGE SCALE GENOMIC DNA]</scope>
    <source>
        <strain evidence="5 6">DSM 14827</strain>
    </source>
</reference>